<feature type="domain" description="Piwi" evidence="2">
    <location>
        <begin position="694"/>
        <end position="1034"/>
    </location>
</feature>
<dbReference type="Proteomes" id="UP000275385">
    <property type="component" value="Unassembled WGS sequence"/>
</dbReference>
<dbReference type="SUPFAM" id="SSF101690">
    <property type="entry name" value="PAZ domain"/>
    <property type="match status" value="1"/>
</dbReference>
<dbReference type="EMBL" id="QVQW01000004">
    <property type="protein sequence ID" value="RKU48638.1"/>
    <property type="molecule type" value="Genomic_DNA"/>
</dbReference>
<dbReference type="PROSITE" id="PS50822">
    <property type="entry name" value="PIWI"/>
    <property type="match status" value="1"/>
</dbReference>
<reference evidence="3 4" key="1">
    <citation type="submission" date="2018-08" db="EMBL/GenBank/DDBJ databases">
        <title>Draft genome of the lignicolous fungus Coniochaeta pulveracea.</title>
        <authorList>
            <person name="Borstlap C.J."/>
            <person name="De Witt R.N."/>
            <person name="Botha A."/>
            <person name="Volschenk H."/>
        </authorList>
    </citation>
    <scope>NUCLEOTIDE SEQUENCE [LARGE SCALE GENOMIC DNA]</scope>
    <source>
        <strain evidence="3 4">CAB683</strain>
    </source>
</reference>
<dbReference type="SUPFAM" id="SSF53098">
    <property type="entry name" value="Ribonuclease H-like"/>
    <property type="match status" value="1"/>
</dbReference>
<dbReference type="Pfam" id="PF02171">
    <property type="entry name" value="Piwi"/>
    <property type="match status" value="1"/>
</dbReference>
<evidence type="ECO:0000259" key="2">
    <source>
        <dbReference type="PROSITE" id="PS50822"/>
    </source>
</evidence>
<feature type="compositionally biased region" description="Gly residues" evidence="1">
    <location>
        <begin position="62"/>
        <end position="73"/>
    </location>
</feature>
<dbReference type="Pfam" id="PF16488">
    <property type="entry name" value="ArgoL2"/>
    <property type="match status" value="1"/>
</dbReference>
<dbReference type="InterPro" id="IPR003165">
    <property type="entry name" value="Piwi"/>
</dbReference>
<dbReference type="Gene3D" id="2.170.260.10">
    <property type="entry name" value="paz domain"/>
    <property type="match status" value="1"/>
</dbReference>
<organism evidence="3 4">
    <name type="scientific">Coniochaeta pulveracea</name>
    <dbReference type="NCBI Taxonomy" id="177199"/>
    <lineage>
        <taxon>Eukaryota</taxon>
        <taxon>Fungi</taxon>
        <taxon>Dikarya</taxon>
        <taxon>Ascomycota</taxon>
        <taxon>Pezizomycotina</taxon>
        <taxon>Sordariomycetes</taxon>
        <taxon>Sordariomycetidae</taxon>
        <taxon>Coniochaetales</taxon>
        <taxon>Coniochaetaceae</taxon>
        <taxon>Coniochaeta</taxon>
    </lineage>
</organism>
<gene>
    <name evidence="3" type="ORF">DL546_009117</name>
</gene>
<dbReference type="InterPro" id="IPR036397">
    <property type="entry name" value="RNaseH_sf"/>
</dbReference>
<dbReference type="Pfam" id="PF08699">
    <property type="entry name" value="ArgoL1"/>
    <property type="match status" value="1"/>
</dbReference>
<dbReference type="STRING" id="177199.A0A420YL92"/>
<comment type="caution">
    <text evidence="3">The sequence shown here is derived from an EMBL/GenBank/DDBJ whole genome shotgun (WGS) entry which is preliminary data.</text>
</comment>
<dbReference type="CDD" id="cd04657">
    <property type="entry name" value="Piwi_ago-like"/>
    <property type="match status" value="1"/>
</dbReference>
<proteinExistence type="predicted"/>
<dbReference type="InterPro" id="IPR014811">
    <property type="entry name" value="ArgoL1"/>
</dbReference>
<keyword evidence="4" id="KW-1185">Reference proteome</keyword>
<dbReference type="Gene3D" id="3.30.420.10">
    <property type="entry name" value="Ribonuclease H-like superfamily/Ribonuclease H"/>
    <property type="match status" value="1"/>
</dbReference>
<feature type="compositionally biased region" description="Gly residues" evidence="1">
    <location>
        <begin position="30"/>
        <end position="53"/>
    </location>
</feature>
<sequence>MADNRGRGGRGGGRGGARGGGYQGQDNFQGGRGGGDFVPRGGGRGGYDGGNRGNRGNFRGAPRGGFGGDGGNYGDVHRPNNGGPVPAPDTTVTEREDAFIKSEGKASLSQLTAQMGQLSVAPSATSAVILPVRPAFGTKGSPVVLWANYFALHLKNVQPLYKYGLTVTHVPPPNAAPQPNRDPKQAKGAKLGVIVKAALAKLENPGPIATEFKAHLISLKKLKEDSVHVQYRERGRDDFETWKITFGTPVFLHVEELMNYLTTLKDPANDPHFPKFASEIDALGVILGHQPRQPRDDEDSLQNVVSIGAGRFFGGSGDLTIPTGSLISILRGYYQSVRPATGRLLLNVQVTHGVFRRHGPLKDICRELGLDQMNQVARYGTRQGWNVAHVRMERKLRDLNKILARAKAKVKVFYGGKPRVVTKFLAGVAIKTDAPRDQEENIFTNPRGFPWACPYTTYFFIKEPPTAAERVAGIQYNKHITVAEYYKKRYNVTADGGLPLINTGTLSRPVFMLAELIELENLQPLKTKLTPEEQSAMITFACRPAVANAHSISTTGRGLLQLDGNDCINAFGVTVDKDLITVKGRELAPPTLVYKDRRGLAPLTPAKGQWNLRNIQVVKSGSPIKKWTYVFDGTRPQPVQGAVRESMIAFARMMIQTGVDIAPQPFIPGVGVRYEDAPGLTTALSELEKKQPDLVVIVLPDRDAKRYANIKTACDVRLGFHNVCVIEAKLTKNEVGYFANVALKVNLKLGGVNHSLRSQHKLISGGSTMVVGYDVTHPTNLGVTVNKKSASHKDKGGKTKEKKQERPDPPSIVGLVSSIDKDLAQWPAQSWNNPPTKEMLDGALVDAFKLCLARWERGNKTGQKSLKPLPQNIVIFRDGVSEGQFQKVINEELPFIKQACRETYKGRQPRITVIVSVKRHQTRFFPTDKDHLVNLKSKSPKEGTVVDRGVTQARYWDFFLQAHASLQGTARPAHYTVLYDEIFRADYGANAADELEDLTHSMCYLYGRATKAVSICPPAYYADLVCERARGHKNELFDMDDHTPWGSMAGSITSNDSAIRDRAVHPKLAHTMYYI</sequence>
<accession>A0A420YL92</accession>
<dbReference type="InterPro" id="IPR036085">
    <property type="entry name" value="PAZ_dom_sf"/>
</dbReference>
<dbReference type="Gene3D" id="3.40.50.2300">
    <property type="match status" value="1"/>
</dbReference>
<dbReference type="InterPro" id="IPR045246">
    <property type="entry name" value="Piwi_ago-like"/>
</dbReference>
<feature type="compositionally biased region" description="Basic and acidic residues" evidence="1">
    <location>
        <begin position="791"/>
        <end position="808"/>
    </location>
</feature>
<evidence type="ECO:0000313" key="4">
    <source>
        <dbReference type="Proteomes" id="UP000275385"/>
    </source>
</evidence>
<dbReference type="InterPro" id="IPR032472">
    <property type="entry name" value="ArgoL2"/>
</dbReference>
<name>A0A420YL92_9PEZI</name>
<dbReference type="SMART" id="SM00950">
    <property type="entry name" value="Piwi"/>
    <property type="match status" value="1"/>
</dbReference>
<dbReference type="GO" id="GO:0003676">
    <property type="term" value="F:nucleic acid binding"/>
    <property type="evidence" value="ECO:0007669"/>
    <property type="project" value="InterPro"/>
</dbReference>
<evidence type="ECO:0000313" key="3">
    <source>
        <dbReference type="EMBL" id="RKU48638.1"/>
    </source>
</evidence>
<evidence type="ECO:0000256" key="1">
    <source>
        <dbReference type="SAM" id="MobiDB-lite"/>
    </source>
</evidence>
<dbReference type="PANTHER" id="PTHR22891">
    <property type="entry name" value="EUKARYOTIC TRANSLATION INITIATION FACTOR 2C"/>
    <property type="match status" value="1"/>
</dbReference>
<protein>
    <recommendedName>
        <fullName evidence="2">Piwi domain-containing protein</fullName>
    </recommendedName>
</protein>
<dbReference type="AlphaFoldDB" id="A0A420YL92"/>
<feature type="region of interest" description="Disordered" evidence="1">
    <location>
        <begin position="783"/>
        <end position="811"/>
    </location>
</feature>
<feature type="region of interest" description="Disordered" evidence="1">
    <location>
        <begin position="1"/>
        <end position="90"/>
    </location>
</feature>
<dbReference type="InterPro" id="IPR012337">
    <property type="entry name" value="RNaseH-like_sf"/>
</dbReference>
<dbReference type="SMART" id="SM01163">
    <property type="entry name" value="DUF1785"/>
    <property type="match status" value="1"/>
</dbReference>
<dbReference type="OrthoDB" id="10252740at2759"/>
<feature type="compositionally biased region" description="Gly residues" evidence="1">
    <location>
        <begin position="9"/>
        <end position="23"/>
    </location>
</feature>